<dbReference type="SUPFAM" id="SSF55781">
    <property type="entry name" value="GAF domain-like"/>
    <property type="match status" value="1"/>
</dbReference>
<dbReference type="InterPro" id="IPR000719">
    <property type="entry name" value="Prot_kinase_dom"/>
</dbReference>
<dbReference type="SUPFAM" id="SSF56112">
    <property type="entry name" value="Protein kinase-like (PK-like)"/>
    <property type="match status" value="1"/>
</dbReference>
<dbReference type="PROSITE" id="PS50011">
    <property type="entry name" value="PROTEIN_KINASE_DOM"/>
    <property type="match status" value="1"/>
</dbReference>
<dbReference type="PROSITE" id="PS00109">
    <property type="entry name" value="PROTEIN_KINASE_TYR"/>
    <property type="match status" value="1"/>
</dbReference>
<dbReference type="AlphaFoldDB" id="A0A250XMG1"/>
<reference evidence="3 4" key="1">
    <citation type="submission" date="2017-08" db="EMBL/GenBank/DDBJ databases">
        <title>Acidophilic green algal genome provides insights into adaptation to an acidic environment.</title>
        <authorList>
            <person name="Hirooka S."/>
            <person name="Hirose Y."/>
            <person name="Kanesaki Y."/>
            <person name="Higuchi S."/>
            <person name="Fujiwara T."/>
            <person name="Onuma R."/>
            <person name="Era A."/>
            <person name="Ohbayashi R."/>
            <person name="Uzuka A."/>
            <person name="Nozaki H."/>
            <person name="Yoshikawa H."/>
            <person name="Miyagishima S.Y."/>
        </authorList>
    </citation>
    <scope>NUCLEOTIDE SEQUENCE [LARGE SCALE GENOMIC DNA]</scope>
    <source>
        <strain evidence="3 4">NIES-2499</strain>
    </source>
</reference>
<comment type="caution">
    <text evidence="3">The sequence shown here is derived from an EMBL/GenBank/DDBJ whole genome shotgun (WGS) entry which is preliminary data.</text>
</comment>
<dbReference type="OrthoDB" id="544619at2759"/>
<feature type="domain" description="Protein kinase" evidence="2">
    <location>
        <begin position="398"/>
        <end position="829"/>
    </location>
</feature>
<dbReference type="Gene3D" id="3.30.200.20">
    <property type="entry name" value="Phosphorylase Kinase, domain 1"/>
    <property type="match status" value="1"/>
</dbReference>
<dbReference type="InterPro" id="IPR001245">
    <property type="entry name" value="Ser-Thr/Tyr_kinase_cat_dom"/>
</dbReference>
<evidence type="ECO:0000259" key="2">
    <source>
        <dbReference type="PROSITE" id="PS50011"/>
    </source>
</evidence>
<dbReference type="InterPro" id="IPR051681">
    <property type="entry name" value="Ser/Thr_Kinases-Pseudokinases"/>
</dbReference>
<dbReference type="Pfam" id="PF07714">
    <property type="entry name" value="PK_Tyr_Ser-Thr"/>
    <property type="match status" value="1"/>
</dbReference>
<dbReference type="EMBL" id="BEGY01000119">
    <property type="protein sequence ID" value="GAX84206.1"/>
    <property type="molecule type" value="Genomic_DNA"/>
</dbReference>
<name>A0A250XMG1_9CHLO</name>
<dbReference type="Gene3D" id="3.30.450.40">
    <property type="match status" value="1"/>
</dbReference>
<dbReference type="PANTHER" id="PTHR44329">
    <property type="entry name" value="SERINE/THREONINE-PROTEIN KINASE TNNI3K-RELATED"/>
    <property type="match status" value="1"/>
</dbReference>
<accession>A0A250XMG1</accession>
<feature type="binding site" evidence="1">
    <location>
        <position position="425"/>
    </location>
    <ligand>
        <name>ATP</name>
        <dbReference type="ChEBI" id="CHEBI:30616"/>
    </ligand>
</feature>
<proteinExistence type="predicted"/>
<keyword evidence="1" id="KW-0547">Nucleotide-binding</keyword>
<keyword evidence="4" id="KW-1185">Reference proteome</keyword>
<dbReference type="GO" id="GO:0004674">
    <property type="term" value="F:protein serine/threonine kinase activity"/>
    <property type="evidence" value="ECO:0007669"/>
    <property type="project" value="TreeGrafter"/>
</dbReference>
<dbReference type="InterPro" id="IPR008266">
    <property type="entry name" value="Tyr_kinase_AS"/>
</dbReference>
<dbReference type="STRING" id="1157962.A0A250XMG1"/>
<dbReference type="PANTHER" id="PTHR44329:SF214">
    <property type="entry name" value="PROTEIN KINASE DOMAIN-CONTAINING PROTEIN"/>
    <property type="match status" value="1"/>
</dbReference>
<dbReference type="PROSITE" id="PS00107">
    <property type="entry name" value="PROTEIN_KINASE_ATP"/>
    <property type="match status" value="1"/>
</dbReference>
<dbReference type="GO" id="GO:0005524">
    <property type="term" value="F:ATP binding"/>
    <property type="evidence" value="ECO:0007669"/>
    <property type="project" value="UniProtKB-UniRule"/>
</dbReference>
<protein>
    <recommendedName>
        <fullName evidence="2">Protein kinase domain-containing protein</fullName>
    </recommendedName>
</protein>
<organism evidence="3 4">
    <name type="scientific">Chlamydomonas eustigma</name>
    <dbReference type="NCBI Taxonomy" id="1157962"/>
    <lineage>
        <taxon>Eukaryota</taxon>
        <taxon>Viridiplantae</taxon>
        <taxon>Chlorophyta</taxon>
        <taxon>core chlorophytes</taxon>
        <taxon>Chlorophyceae</taxon>
        <taxon>CS clade</taxon>
        <taxon>Chlamydomonadales</taxon>
        <taxon>Chlamydomonadaceae</taxon>
        <taxon>Chlamydomonas</taxon>
    </lineage>
</organism>
<sequence length="832" mass="90692">MSTELTGPVNSALSTLEQGSGDLSVSASGLPYNVFEQGCPRPPCEEERAKTVEALGLNCKFPDPNPELESILKIANSVFGTSISTLTLLGSSLGGDVNKDVVFVKFGDGCASGDCLWRWSFCSWITGSAQPQTLVVPDAQLDARFSDNIHVKGESAWLRSYCGAPLIASNGHRLGTICVCDTVARTFDAGQCMILNNLSEMAVRHIEKEKLLQMRNEDNEALKAAYRHMERALDCFEHCVVLVDASVQGFKIMYANEAWGSVTGISRTGLTGRLLTELLEDTMGGTIPSTKHNEAATLGKSFSIESAVLKACSLQKLLHLKFRPASSDPLDEQSIPIGIPTHVTATSPTATSKQLYFMAVYDAEAHRSGSSSGSYWKTSRSSNCSLGYQREEDDVEGLVMGHLIGRGSYGSVYAGSWFGSNVAVKIIESNGRKSFQTASLEAAISTDLRHPNIVATLKSWVKNVGCKGHRGTSQSIPQIQIQKEQKNDDFQSSHPLQEQHNDKGVTLQNRHSFAACKRALRAATVPDLSLASHVADLCNTYSRQNSNLVESKTGWPIISTCDLKSVLYEEEEEQQQQLGEHAISERGVTGVVAGARAEECGAEYLSVPLALYQQEPLPFPESLQTLMIMEYCDKGCLQDALDRGWLLDECSCITGKPRMEAVLGLALQIASAMQYLHSENVMHGDLSAWNVLLTSVGAKKASHGLNFLAKVADFGLARDISEKIQTQTYGTITHQPPETLMSGIVSKAVDVYAFGVLMWQMYTGSQPWRGLTHAQILLKVTAGVDRLRFPLSTPIEYEDLAMSCMAFSAEERPDFETICDSLGQIRDQLCDS</sequence>
<dbReference type="Proteomes" id="UP000232323">
    <property type="component" value="Unassembled WGS sequence"/>
</dbReference>
<dbReference type="InterPro" id="IPR029016">
    <property type="entry name" value="GAF-like_dom_sf"/>
</dbReference>
<dbReference type="InterPro" id="IPR017441">
    <property type="entry name" value="Protein_kinase_ATP_BS"/>
</dbReference>
<dbReference type="InterPro" id="IPR011009">
    <property type="entry name" value="Kinase-like_dom_sf"/>
</dbReference>
<keyword evidence="1" id="KW-0067">ATP-binding</keyword>
<evidence type="ECO:0000313" key="3">
    <source>
        <dbReference type="EMBL" id="GAX84206.1"/>
    </source>
</evidence>
<gene>
    <name evidence="3" type="ORF">CEUSTIGMA_g11629.t1</name>
</gene>
<evidence type="ECO:0000256" key="1">
    <source>
        <dbReference type="PROSITE-ProRule" id="PRU10141"/>
    </source>
</evidence>
<dbReference type="Gene3D" id="1.10.510.10">
    <property type="entry name" value="Transferase(Phosphotransferase) domain 1"/>
    <property type="match status" value="1"/>
</dbReference>
<evidence type="ECO:0000313" key="4">
    <source>
        <dbReference type="Proteomes" id="UP000232323"/>
    </source>
</evidence>